<dbReference type="AlphaFoldDB" id="A0AAU9UWX0"/>
<sequence>MHYFYGYARGNTAEAARLFREQVERRGDRALERWPDHRTILRVRDVYREGRVPGTIPGHLPLIRDPALVEEVIEEIERDPSVSVRTIELRTGTSKSVTHRILQSEGYHPYHIQKSGIVNEQLIGPFQLPDRLNGEEYLNFLTNNLDPLLEEIGLETRRDMYLQNDGAPCHYARIVRDYLNRRFGNKWIGRGGNIAWPPRLPDLYPIDLFVWGYYKEIVYDDV</sequence>
<dbReference type="EMBL" id="CAKOGL010000025">
    <property type="protein sequence ID" value="CAH2102542.1"/>
    <property type="molecule type" value="Genomic_DNA"/>
</dbReference>
<dbReference type="PANTHER" id="PTHR47326">
    <property type="entry name" value="TRANSPOSABLE ELEMENT TC3 TRANSPOSASE-LIKE PROTEIN"/>
    <property type="match status" value="1"/>
</dbReference>
<dbReference type="Proteomes" id="UP001153954">
    <property type="component" value="Unassembled WGS sequence"/>
</dbReference>
<keyword evidence="2" id="KW-1185">Reference proteome</keyword>
<accession>A0AAU9UWX0</accession>
<dbReference type="InterPro" id="IPR036397">
    <property type="entry name" value="RNaseH_sf"/>
</dbReference>
<proteinExistence type="predicted"/>
<dbReference type="GO" id="GO:0003676">
    <property type="term" value="F:nucleic acid binding"/>
    <property type="evidence" value="ECO:0007669"/>
    <property type="project" value="InterPro"/>
</dbReference>
<dbReference type="PANTHER" id="PTHR47326:SF1">
    <property type="entry name" value="HTH PSQ-TYPE DOMAIN-CONTAINING PROTEIN"/>
    <property type="match status" value="1"/>
</dbReference>
<reference evidence="1" key="1">
    <citation type="submission" date="2022-03" db="EMBL/GenBank/DDBJ databases">
        <authorList>
            <person name="Tunstrom K."/>
        </authorList>
    </citation>
    <scope>NUCLEOTIDE SEQUENCE</scope>
</reference>
<protein>
    <recommendedName>
        <fullName evidence="3">Transposase</fullName>
    </recommendedName>
</protein>
<evidence type="ECO:0000313" key="1">
    <source>
        <dbReference type="EMBL" id="CAH2102542.1"/>
    </source>
</evidence>
<gene>
    <name evidence="1" type="ORF">EEDITHA_LOCUS17155</name>
</gene>
<evidence type="ECO:0000313" key="2">
    <source>
        <dbReference type="Proteomes" id="UP001153954"/>
    </source>
</evidence>
<organism evidence="1 2">
    <name type="scientific">Euphydryas editha</name>
    <name type="common">Edith's checkerspot</name>
    <dbReference type="NCBI Taxonomy" id="104508"/>
    <lineage>
        <taxon>Eukaryota</taxon>
        <taxon>Metazoa</taxon>
        <taxon>Ecdysozoa</taxon>
        <taxon>Arthropoda</taxon>
        <taxon>Hexapoda</taxon>
        <taxon>Insecta</taxon>
        <taxon>Pterygota</taxon>
        <taxon>Neoptera</taxon>
        <taxon>Endopterygota</taxon>
        <taxon>Lepidoptera</taxon>
        <taxon>Glossata</taxon>
        <taxon>Ditrysia</taxon>
        <taxon>Papilionoidea</taxon>
        <taxon>Nymphalidae</taxon>
        <taxon>Nymphalinae</taxon>
        <taxon>Euphydryas</taxon>
    </lineage>
</organism>
<name>A0AAU9UWX0_EUPED</name>
<comment type="caution">
    <text evidence="1">The sequence shown here is derived from an EMBL/GenBank/DDBJ whole genome shotgun (WGS) entry which is preliminary data.</text>
</comment>
<dbReference type="Gene3D" id="3.30.420.10">
    <property type="entry name" value="Ribonuclease H-like superfamily/Ribonuclease H"/>
    <property type="match status" value="1"/>
</dbReference>
<evidence type="ECO:0008006" key="3">
    <source>
        <dbReference type="Google" id="ProtNLM"/>
    </source>
</evidence>